<evidence type="ECO:0000256" key="9">
    <source>
        <dbReference type="ARBA" id="ARBA00023128"/>
    </source>
</evidence>
<keyword evidence="10" id="KW-0472">Membrane</keyword>
<organism evidence="13 14">
    <name type="scientific">Dioszegia hungarica</name>
    <dbReference type="NCBI Taxonomy" id="4972"/>
    <lineage>
        <taxon>Eukaryota</taxon>
        <taxon>Fungi</taxon>
        <taxon>Dikarya</taxon>
        <taxon>Basidiomycota</taxon>
        <taxon>Agaricomycotina</taxon>
        <taxon>Tremellomycetes</taxon>
        <taxon>Tremellales</taxon>
        <taxon>Bulleribasidiaceae</taxon>
        <taxon>Dioszegia</taxon>
    </lineage>
</organism>
<comment type="subcellular location">
    <subcellularLocation>
        <location evidence="1">Mitochondrion outer membrane</location>
        <topology evidence="1">Single-pass membrane protein</topology>
    </subcellularLocation>
</comment>
<dbReference type="GO" id="GO:0005741">
    <property type="term" value="C:mitochondrial outer membrane"/>
    <property type="evidence" value="ECO:0007669"/>
    <property type="project" value="UniProtKB-SubCell"/>
</dbReference>
<dbReference type="GeneID" id="77728749"/>
<evidence type="ECO:0000256" key="7">
    <source>
        <dbReference type="ARBA" id="ARBA00022989"/>
    </source>
</evidence>
<evidence type="ECO:0000256" key="11">
    <source>
        <dbReference type="ARBA" id="ARBA00023170"/>
    </source>
</evidence>
<keyword evidence="5" id="KW-1000">Mitochondrion outer membrane</keyword>
<evidence type="ECO:0000256" key="8">
    <source>
        <dbReference type="ARBA" id="ARBA00023010"/>
    </source>
</evidence>
<dbReference type="GO" id="GO:0006886">
    <property type="term" value="P:intracellular protein transport"/>
    <property type="evidence" value="ECO:0007669"/>
    <property type="project" value="InterPro"/>
</dbReference>
<keyword evidence="7" id="KW-1133">Transmembrane helix</keyword>
<dbReference type="PANTHER" id="PTHR12504">
    <property type="entry name" value="MITOCHONDRIAL IMPORT RECEPTOR SUBUNIT TOM22"/>
    <property type="match status" value="1"/>
</dbReference>
<evidence type="ECO:0000256" key="3">
    <source>
        <dbReference type="ARBA" id="ARBA00022448"/>
    </source>
</evidence>
<sequence>MVQVEEVPEETLFAGGREGETFESDSADDFDSDGESEFDDYIAEETVYDRIVALKDIVPPQTRSRLIVTYNKSRSWVQWGIGQAGNIAWIVSTSALLVGLPLALAIEDETRITQQEREMQMQSQGQQQLLGGAPAPQGQGVLPPGF</sequence>
<keyword evidence="3" id="KW-0813">Transport</keyword>
<dbReference type="Proteomes" id="UP001164286">
    <property type="component" value="Unassembled WGS sequence"/>
</dbReference>
<dbReference type="CDD" id="cd22884">
    <property type="entry name" value="TOM22"/>
    <property type="match status" value="1"/>
</dbReference>
<evidence type="ECO:0000256" key="1">
    <source>
        <dbReference type="ARBA" id="ARBA00004572"/>
    </source>
</evidence>
<reference evidence="13" key="1">
    <citation type="journal article" date="2022" name="G3 (Bethesda)">
        <title>High quality genome of the basidiomycete yeast Dioszegia hungarica PDD-24b-2 isolated from cloud water.</title>
        <authorList>
            <person name="Jarrige D."/>
            <person name="Haridas S."/>
            <person name="Bleykasten-Grosshans C."/>
            <person name="Joly M."/>
            <person name="Nadalig T."/>
            <person name="Sancelme M."/>
            <person name="Vuilleumier S."/>
            <person name="Grigoriev I.V."/>
            <person name="Amato P."/>
            <person name="Bringel F."/>
        </authorList>
    </citation>
    <scope>NUCLEOTIDE SEQUENCE</scope>
    <source>
        <strain evidence="13">PDD-24b-2</strain>
    </source>
</reference>
<keyword evidence="6" id="KW-0653">Protein transport</keyword>
<comment type="similarity">
    <text evidence="2">Belongs to the Tom22 family.</text>
</comment>
<evidence type="ECO:0000256" key="2">
    <source>
        <dbReference type="ARBA" id="ARBA00009874"/>
    </source>
</evidence>
<feature type="region of interest" description="Disordered" evidence="12">
    <location>
        <begin position="119"/>
        <end position="146"/>
    </location>
</feature>
<evidence type="ECO:0000313" key="14">
    <source>
        <dbReference type="Proteomes" id="UP001164286"/>
    </source>
</evidence>
<evidence type="ECO:0000256" key="4">
    <source>
        <dbReference type="ARBA" id="ARBA00022692"/>
    </source>
</evidence>
<keyword evidence="8" id="KW-0811">Translocation</keyword>
<keyword evidence="9" id="KW-0496">Mitochondrion</keyword>
<dbReference type="EMBL" id="JAKWFO010000005">
    <property type="protein sequence ID" value="KAI9636179.1"/>
    <property type="molecule type" value="Genomic_DNA"/>
</dbReference>
<protein>
    <submittedName>
        <fullName evidence="13">Mitochondrial import receptor subunit tom22</fullName>
    </submittedName>
</protein>
<evidence type="ECO:0000256" key="10">
    <source>
        <dbReference type="ARBA" id="ARBA00023136"/>
    </source>
</evidence>
<dbReference type="Pfam" id="PF04281">
    <property type="entry name" value="Tom22"/>
    <property type="match status" value="1"/>
</dbReference>
<feature type="compositionally biased region" description="Low complexity" evidence="12">
    <location>
        <begin position="120"/>
        <end position="140"/>
    </location>
</feature>
<evidence type="ECO:0000256" key="12">
    <source>
        <dbReference type="SAM" id="MobiDB-lite"/>
    </source>
</evidence>
<feature type="region of interest" description="Disordered" evidence="12">
    <location>
        <begin position="1"/>
        <end position="36"/>
    </location>
</feature>
<dbReference type="PANTHER" id="PTHR12504:SF0">
    <property type="entry name" value="MITOCHONDRIAL IMPORT RECEPTOR SUBUNIT TOM22 HOMOLOG"/>
    <property type="match status" value="1"/>
</dbReference>
<feature type="compositionally biased region" description="Acidic residues" evidence="12">
    <location>
        <begin position="21"/>
        <end position="36"/>
    </location>
</feature>
<keyword evidence="11 13" id="KW-0675">Receptor</keyword>
<dbReference type="InterPro" id="IPR005683">
    <property type="entry name" value="Tom22"/>
</dbReference>
<proteinExistence type="inferred from homology"/>
<evidence type="ECO:0000256" key="6">
    <source>
        <dbReference type="ARBA" id="ARBA00022927"/>
    </source>
</evidence>
<comment type="caution">
    <text evidence="13">The sequence shown here is derived from an EMBL/GenBank/DDBJ whole genome shotgun (WGS) entry which is preliminary data.</text>
</comment>
<dbReference type="AlphaFoldDB" id="A0AA38LW11"/>
<keyword evidence="14" id="KW-1185">Reference proteome</keyword>
<evidence type="ECO:0000256" key="5">
    <source>
        <dbReference type="ARBA" id="ARBA00022787"/>
    </source>
</evidence>
<keyword evidence="4" id="KW-0812">Transmembrane</keyword>
<dbReference type="RefSeq" id="XP_052945956.1">
    <property type="nucleotide sequence ID" value="XM_053089544.1"/>
</dbReference>
<gene>
    <name evidence="13" type="ORF">MKK02DRAFT_37044</name>
</gene>
<accession>A0AA38LW11</accession>
<name>A0AA38LW11_9TREE</name>
<evidence type="ECO:0000313" key="13">
    <source>
        <dbReference type="EMBL" id="KAI9636179.1"/>
    </source>
</evidence>